<dbReference type="GO" id="GO:0046872">
    <property type="term" value="F:metal ion binding"/>
    <property type="evidence" value="ECO:0007669"/>
    <property type="project" value="UniProtKB-KW"/>
</dbReference>
<keyword evidence="7" id="KW-1185">Reference proteome</keyword>
<evidence type="ECO:0000256" key="4">
    <source>
        <dbReference type="ARBA" id="ARBA00023239"/>
    </source>
</evidence>
<gene>
    <name evidence="6" type="ORF">PGLA1383_LOCUS56205</name>
</gene>
<dbReference type="PANTHER" id="PTHR33337:SF40">
    <property type="entry name" value="CENP-V_GFA DOMAIN-CONTAINING PROTEIN-RELATED"/>
    <property type="match status" value="1"/>
</dbReference>
<evidence type="ECO:0000256" key="3">
    <source>
        <dbReference type="ARBA" id="ARBA00022833"/>
    </source>
</evidence>
<accession>A0A813HW15</accession>
<dbReference type="PROSITE" id="PS51891">
    <property type="entry name" value="CENP_V_GFA"/>
    <property type="match status" value="1"/>
</dbReference>
<comment type="similarity">
    <text evidence="1">Belongs to the Gfa family.</text>
</comment>
<organism evidence="6 7">
    <name type="scientific">Polarella glacialis</name>
    <name type="common">Dinoflagellate</name>
    <dbReference type="NCBI Taxonomy" id="89957"/>
    <lineage>
        <taxon>Eukaryota</taxon>
        <taxon>Sar</taxon>
        <taxon>Alveolata</taxon>
        <taxon>Dinophyceae</taxon>
        <taxon>Suessiales</taxon>
        <taxon>Suessiaceae</taxon>
        <taxon>Polarella</taxon>
    </lineage>
</organism>
<sequence>TVPTAAVERLKGADAVKVRGDRCSGLDAEVLRAFCGKCYSALATFPRTGDFVQVTAGCLEAETLPEVSEFVSRCPESAPPFLGFIPEKKKKKASRSGGAQVTGGCSCGSCRYAIRKLPEEFQHCYCGQCRRLSGAAWQTWMPVEDGHFSWTKKDGLKLVRTTTHARRHVCTHCGVFLTIVYDEDGATWPLAGSLDDAWF</sequence>
<feature type="non-terminal residue" evidence="6">
    <location>
        <position position="199"/>
    </location>
</feature>
<keyword evidence="2" id="KW-0479">Metal-binding</keyword>
<evidence type="ECO:0000313" key="7">
    <source>
        <dbReference type="Proteomes" id="UP000654075"/>
    </source>
</evidence>
<feature type="domain" description="CENP-V/GFA" evidence="5">
    <location>
        <begin position="101"/>
        <end position="199"/>
    </location>
</feature>
<comment type="caution">
    <text evidence="6">The sequence shown here is derived from an EMBL/GenBank/DDBJ whole genome shotgun (WGS) entry which is preliminary data.</text>
</comment>
<dbReference type="GO" id="GO:0016846">
    <property type="term" value="F:carbon-sulfur lyase activity"/>
    <property type="evidence" value="ECO:0007669"/>
    <property type="project" value="InterPro"/>
</dbReference>
<evidence type="ECO:0000256" key="2">
    <source>
        <dbReference type="ARBA" id="ARBA00022723"/>
    </source>
</evidence>
<dbReference type="SUPFAM" id="SSF51316">
    <property type="entry name" value="Mss4-like"/>
    <property type="match status" value="2"/>
</dbReference>
<dbReference type="AlphaFoldDB" id="A0A813HW15"/>
<dbReference type="Proteomes" id="UP000654075">
    <property type="component" value="Unassembled WGS sequence"/>
</dbReference>
<evidence type="ECO:0000313" key="6">
    <source>
        <dbReference type="EMBL" id="CAE8641585.1"/>
    </source>
</evidence>
<dbReference type="InterPro" id="IPR006913">
    <property type="entry name" value="CENP-V/GFA"/>
</dbReference>
<feature type="non-terminal residue" evidence="6">
    <location>
        <position position="1"/>
    </location>
</feature>
<dbReference type="OrthoDB" id="406576at2759"/>
<reference evidence="6" key="1">
    <citation type="submission" date="2021-02" db="EMBL/GenBank/DDBJ databases">
        <authorList>
            <person name="Dougan E. K."/>
            <person name="Rhodes N."/>
            <person name="Thang M."/>
            <person name="Chan C."/>
        </authorList>
    </citation>
    <scope>NUCLEOTIDE SEQUENCE</scope>
</reference>
<protein>
    <recommendedName>
        <fullName evidence="5">CENP-V/GFA domain-containing protein</fullName>
    </recommendedName>
</protein>
<evidence type="ECO:0000256" key="1">
    <source>
        <dbReference type="ARBA" id="ARBA00005495"/>
    </source>
</evidence>
<dbReference type="InterPro" id="IPR011057">
    <property type="entry name" value="Mss4-like_sf"/>
</dbReference>
<keyword evidence="4" id="KW-0456">Lyase</keyword>
<dbReference type="Gene3D" id="3.90.1590.10">
    <property type="entry name" value="glutathione-dependent formaldehyde- activating enzyme (gfa)"/>
    <property type="match status" value="1"/>
</dbReference>
<dbReference type="PANTHER" id="PTHR33337">
    <property type="entry name" value="GFA DOMAIN-CONTAINING PROTEIN"/>
    <property type="match status" value="1"/>
</dbReference>
<dbReference type="Pfam" id="PF04828">
    <property type="entry name" value="GFA"/>
    <property type="match status" value="1"/>
</dbReference>
<dbReference type="OMA" id="FATRTVC"/>
<keyword evidence="3" id="KW-0862">Zinc</keyword>
<name>A0A813HW15_POLGL</name>
<evidence type="ECO:0000259" key="5">
    <source>
        <dbReference type="PROSITE" id="PS51891"/>
    </source>
</evidence>
<dbReference type="EMBL" id="CAJNNV010032939">
    <property type="protein sequence ID" value="CAE8641585.1"/>
    <property type="molecule type" value="Genomic_DNA"/>
</dbReference>
<proteinExistence type="inferred from homology"/>